<gene>
    <name evidence="4" type="ORF">I8J32_003135</name>
</gene>
<dbReference type="EMBL" id="CP071518">
    <property type="protein sequence ID" value="QSX78935.1"/>
    <property type="molecule type" value="Genomic_DNA"/>
</dbReference>
<feature type="domain" description="Endonuclease NucS C-terminal" evidence="2">
    <location>
        <begin position="134"/>
        <end position="232"/>
    </location>
</feature>
<evidence type="ECO:0000256" key="1">
    <source>
        <dbReference type="ARBA" id="ARBA00023125"/>
    </source>
</evidence>
<dbReference type="Proteomes" id="UP000639274">
    <property type="component" value="Chromosome"/>
</dbReference>
<keyword evidence="5" id="KW-1185">Reference proteome</keyword>
<dbReference type="Gene3D" id="3.40.1350.10">
    <property type="match status" value="1"/>
</dbReference>
<accession>A0A974Y1N1</accession>
<keyword evidence="1" id="KW-0238">DNA-binding</keyword>
<dbReference type="Pfam" id="PF01939">
    <property type="entry name" value="NucS_C"/>
    <property type="match status" value="1"/>
</dbReference>
<dbReference type="Pfam" id="PF24706">
    <property type="entry name" value="DUF7669"/>
    <property type="match status" value="1"/>
</dbReference>
<evidence type="ECO:0000259" key="2">
    <source>
        <dbReference type="Pfam" id="PF01939"/>
    </source>
</evidence>
<dbReference type="AlphaFoldDB" id="A0A974Y1N1"/>
<evidence type="ECO:0000313" key="5">
    <source>
        <dbReference type="Proteomes" id="UP000639274"/>
    </source>
</evidence>
<dbReference type="RefSeq" id="WP_200615241.1">
    <property type="nucleotide sequence ID" value="NZ_CP071518.1"/>
</dbReference>
<dbReference type="InterPro" id="IPR002793">
    <property type="entry name" value="Endonuclease_NucS"/>
</dbReference>
<dbReference type="InterPro" id="IPR056086">
    <property type="entry name" value="DUF7669"/>
</dbReference>
<dbReference type="PANTHER" id="PTHR38814:SF1">
    <property type="entry name" value="ENDONUCLEASE NUCS"/>
    <property type="match status" value="1"/>
</dbReference>
<dbReference type="PANTHER" id="PTHR38814">
    <property type="entry name" value="ENDONUCLEASE NUCS"/>
    <property type="match status" value="1"/>
</dbReference>
<name>A0A974Y1N1_9GAMM</name>
<dbReference type="KEGG" id="lsf:I8J32_003135"/>
<dbReference type="GO" id="GO:0004519">
    <property type="term" value="F:endonuclease activity"/>
    <property type="evidence" value="ECO:0007669"/>
    <property type="project" value="InterPro"/>
</dbReference>
<sequence length="274" mass="30628">MARTIYEKATRALLADMLVDLGLKPGQVFTTSRAIEWFEQHYPKLQPSSIRAHLVQASTNDRSRLHHSSMNASDDLLFKVDSGLFRLYEPGKDPAPIHELVPGDVAREEEITAAMEDDDEDRGALVGSSEFLLERDLQRYLAENLECIEPGLKLYEADGVRGIEFEAGGGRRIDILAVDRTGAFVVLELKVSKGYDRVVGQLLRYVNWVRQNLAETGQRVRGIIVCRTMSEDLRLACASIPDVDLFEYQLSVTVSRVAALDVHEGRRALGGEQN</sequence>
<dbReference type="InterPro" id="IPR048301">
    <property type="entry name" value="NucS_C"/>
</dbReference>
<dbReference type="CDD" id="cd22341">
    <property type="entry name" value="NucS-like"/>
    <property type="match status" value="1"/>
</dbReference>
<reference evidence="4 5" key="1">
    <citation type="submission" date="2021-03" db="EMBL/GenBank/DDBJ databases">
        <title>Lysobacter sp. nov. isolated from soil of gangwondo yeongwol, south Korea.</title>
        <authorList>
            <person name="Kim K.R."/>
            <person name="Kim K.H."/>
            <person name="Jeon C.O."/>
        </authorList>
    </citation>
    <scope>NUCLEOTIDE SEQUENCE [LARGE SCALE GENOMIC DNA]</scope>
    <source>
        <strain evidence="4 5">R19</strain>
    </source>
</reference>
<protein>
    <submittedName>
        <fullName evidence="4">DUF91 domain-containing protein</fullName>
    </submittedName>
</protein>
<evidence type="ECO:0000259" key="3">
    <source>
        <dbReference type="Pfam" id="PF24706"/>
    </source>
</evidence>
<dbReference type="InterPro" id="IPR011856">
    <property type="entry name" value="tRNA_endonuc-like_dom_sf"/>
</dbReference>
<dbReference type="GO" id="GO:0003677">
    <property type="term" value="F:DNA binding"/>
    <property type="evidence" value="ECO:0007669"/>
    <property type="project" value="UniProtKB-KW"/>
</dbReference>
<feature type="domain" description="DUF7669" evidence="3">
    <location>
        <begin position="11"/>
        <end position="87"/>
    </location>
</feature>
<organism evidence="4 5">
    <name type="scientific">Agrilutibacter solisilvae</name>
    <dbReference type="NCBI Taxonomy" id="2763317"/>
    <lineage>
        <taxon>Bacteria</taxon>
        <taxon>Pseudomonadati</taxon>
        <taxon>Pseudomonadota</taxon>
        <taxon>Gammaproteobacteria</taxon>
        <taxon>Lysobacterales</taxon>
        <taxon>Lysobacteraceae</taxon>
        <taxon>Agrilutibacter</taxon>
    </lineage>
</organism>
<evidence type="ECO:0000313" key="4">
    <source>
        <dbReference type="EMBL" id="QSX78935.1"/>
    </source>
</evidence>
<proteinExistence type="predicted"/>